<organism evidence="1 2">
    <name type="scientific">Thiomonas delicata</name>
    <name type="common">Thiomonas cuprina</name>
    <dbReference type="NCBI Taxonomy" id="364030"/>
    <lineage>
        <taxon>Bacteria</taxon>
        <taxon>Pseudomonadati</taxon>
        <taxon>Pseudomonadota</taxon>
        <taxon>Betaproteobacteria</taxon>
        <taxon>Burkholderiales</taxon>
        <taxon>Thiomonas</taxon>
    </lineage>
</organism>
<dbReference type="RefSeq" id="WP_094160871.1">
    <property type="nucleotide sequence ID" value="NZ_LT592171.1"/>
</dbReference>
<name>A0A238D5G2_THIDL</name>
<keyword evidence="2" id="KW-1185">Reference proteome</keyword>
<protein>
    <submittedName>
        <fullName evidence="1">Uncharacterized protein</fullName>
    </submittedName>
</protein>
<dbReference type="AlphaFoldDB" id="A0A238D5G2"/>
<proteinExistence type="predicted"/>
<dbReference type="Proteomes" id="UP000214566">
    <property type="component" value="Unassembled WGS sequence"/>
</dbReference>
<evidence type="ECO:0000313" key="2">
    <source>
        <dbReference type="Proteomes" id="UP000214566"/>
    </source>
</evidence>
<dbReference type="OrthoDB" id="9775513at2"/>
<dbReference type="EMBL" id="FLMQ01000056">
    <property type="protein sequence ID" value="SBP88536.1"/>
    <property type="molecule type" value="Genomic_DNA"/>
</dbReference>
<evidence type="ECO:0000313" key="1">
    <source>
        <dbReference type="EMBL" id="SBP88536.1"/>
    </source>
</evidence>
<sequence length="70" mass="7898">MRAGQIATVKLEIFSFPRDGNLRGAARIHLDANHMWVDRHWVKLSLGMAVTVGIKTVRRNGDFSPDPQEI</sequence>
<accession>A0A238D5G2</accession>
<gene>
    <name evidence="1" type="ORF">THIARS_70156</name>
</gene>
<reference evidence="1 2" key="1">
    <citation type="submission" date="2016-06" db="EMBL/GenBank/DDBJ databases">
        <authorList>
            <person name="Kjaerup R.B."/>
            <person name="Dalgaard T.S."/>
            <person name="Juul-Madsen H.R."/>
        </authorList>
    </citation>
    <scope>NUCLEOTIDE SEQUENCE [LARGE SCALE GENOMIC DNA]</scope>
    <source>
        <strain evidence="1 2">DSM 16361</strain>
    </source>
</reference>